<accession>A0A5N1J0E1</accession>
<name>A0A5N1J0E1_9BACT</name>
<dbReference type="InterPro" id="IPR011123">
    <property type="entry name" value="Y_Y_Y"/>
</dbReference>
<gene>
    <name evidence="2" type="ORF">F0P94_11210</name>
</gene>
<dbReference type="RefSeq" id="WP_150903968.1">
    <property type="nucleotide sequence ID" value="NZ_VTWT01000005.1"/>
</dbReference>
<dbReference type="Pfam" id="PF07495">
    <property type="entry name" value="Y_Y_Y"/>
    <property type="match status" value="1"/>
</dbReference>
<feature type="domain" description="Histidine kinase" evidence="1">
    <location>
        <begin position="804"/>
        <end position="998"/>
    </location>
</feature>
<dbReference type="PROSITE" id="PS50109">
    <property type="entry name" value="HIS_KIN"/>
    <property type="match status" value="1"/>
</dbReference>
<dbReference type="InterPro" id="IPR036890">
    <property type="entry name" value="HATPase_C_sf"/>
</dbReference>
<dbReference type="InterPro" id="IPR003594">
    <property type="entry name" value="HATPase_dom"/>
</dbReference>
<keyword evidence="3" id="KW-1185">Reference proteome</keyword>
<dbReference type="PANTHER" id="PTHR43065:SF23">
    <property type="entry name" value="SENSOR HISTIDINE KINASE PDTAS"/>
    <property type="match status" value="1"/>
</dbReference>
<protein>
    <recommendedName>
        <fullName evidence="1">Histidine kinase domain-containing protein</fullName>
    </recommendedName>
</protein>
<organism evidence="2 3">
    <name type="scientific">Adhaeribacter soli</name>
    <dbReference type="NCBI Taxonomy" id="2607655"/>
    <lineage>
        <taxon>Bacteria</taxon>
        <taxon>Pseudomonadati</taxon>
        <taxon>Bacteroidota</taxon>
        <taxon>Cytophagia</taxon>
        <taxon>Cytophagales</taxon>
        <taxon>Hymenobacteraceae</taxon>
        <taxon>Adhaeribacter</taxon>
    </lineage>
</organism>
<dbReference type="Gene3D" id="2.130.10.10">
    <property type="entry name" value="YVTN repeat-like/Quinoprotein amine dehydrogenase"/>
    <property type="match status" value="3"/>
</dbReference>
<sequence length="999" mass="112720">MRIFFISGLLILWLTTHLSAQQYNFKTWNLEDGLPQSEITCLLQDRHGYLWLGTLGGLSRFNGFRFQNFSKEHGLSSNNIRCLMEDREGNIWIGTTDRGISLYNGRKFTHLGEKDGLPAGGITSITQAPDRTIWIATSKGIASYKNKKITLLPNLPDLPAQPYSALLADKRGNLWLGTLGDGLYRYNGASATRFSLEDGLTNKIIYSLLEARDGSIWIGTYGGLTRYDGKSMKQFVPEGDLNLNRAMSLSEDRNGAIWIGQDGGGVLKYDGKRLHYITADNGLESNYIATLRHDGSGNLWIGTVNSGLQRYTPSCFLYYSKLDGLKSENVTSLAKDGNGQLWVGTFDGGAARFIDGKGFTWFSQADGLPGNIINDLKIDKTGKVWLATNKGICRYDGKQFRNYNENDGLIYEIVNSCFPDSGNRVLLGTNEGFSIFNGKTFQNFKIPGGRNASFVQSVFKDHQSRIWVGTRTGLYEFRDNKFVSPPELQGFGLANVCAITQDRFNNLWIGSYNTGLLRYTPDAPNKRTAFYTQKNGLLSDGINSLQTDSLDQLWIGTIKGISRINLLQYQQKQQFRPKSFTVNDGFRGVEVNSNSIVTGLDGRMWFGTVSGLIKYLPFYEKKDTVLPKLAISNVLLLLQKTNWKDLGQPVNPKTGFPDKLTLNHDENYLTFGYQAIDLTHPEKVTYSYMLEGLELDWSAPTRDTFATYSNLSPGKYVFRVKACVQGGECNQEPVKFAFTIEPPFWSKDKLIGMVLLVAAGVVFGFVRWREQNLKKINTRLEESVEQRTLLLEKKNLEKEILLKEVHHRVKNNLQIITSLLNLQSRHVTDPAALHTLREIKDRIKSISMLHQRLYQREELSCIDLAEYVQTLCRSLFASYGVREDHVRLEFDIPTLYLDIDTALTLGLIVNELVSNTLKYAFPEHRKGTLLIELLRITETDYTLTISDDGTGLPDNFEEKMAASFGLQLVSSLVKKLHGKLRFYSEGGTQIRLQFIIQPQ</sequence>
<dbReference type="Proteomes" id="UP000326570">
    <property type="component" value="Unassembled WGS sequence"/>
</dbReference>
<dbReference type="InterPro" id="IPR011495">
    <property type="entry name" value="Sig_transdc_His_kin_sub2_dim/P"/>
</dbReference>
<dbReference type="InterPro" id="IPR005467">
    <property type="entry name" value="His_kinase_dom"/>
</dbReference>
<dbReference type="InterPro" id="IPR013783">
    <property type="entry name" value="Ig-like_fold"/>
</dbReference>
<dbReference type="EMBL" id="VTWT01000005">
    <property type="protein sequence ID" value="KAA9333802.1"/>
    <property type="molecule type" value="Genomic_DNA"/>
</dbReference>
<evidence type="ECO:0000313" key="2">
    <source>
        <dbReference type="EMBL" id="KAA9333802.1"/>
    </source>
</evidence>
<dbReference type="InterPro" id="IPR015943">
    <property type="entry name" value="WD40/YVTN_repeat-like_dom_sf"/>
</dbReference>
<dbReference type="Pfam" id="PF07568">
    <property type="entry name" value="HisKA_2"/>
    <property type="match status" value="1"/>
</dbReference>
<dbReference type="SUPFAM" id="SSF63829">
    <property type="entry name" value="Calcium-dependent phosphotriesterase"/>
    <property type="match status" value="3"/>
</dbReference>
<dbReference type="Pfam" id="PF02518">
    <property type="entry name" value="HATPase_c"/>
    <property type="match status" value="1"/>
</dbReference>
<dbReference type="Pfam" id="PF07494">
    <property type="entry name" value="Reg_prop"/>
    <property type="match status" value="6"/>
</dbReference>
<dbReference type="AlphaFoldDB" id="A0A5N1J0E1"/>
<evidence type="ECO:0000259" key="1">
    <source>
        <dbReference type="PROSITE" id="PS50109"/>
    </source>
</evidence>
<dbReference type="SUPFAM" id="SSF55874">
    <property type="entry name" value="ATPase domain of HSP90 chaperone/DNA topoisomerase II/histidine kinase"/>
    <property type="match status" value="1"/>
</dbReference>
<reference evidence="2 3" key="1">
    <citation type="submission" date="2019-09" db="EMBL/GenBank/DDBJ databases">
        <title>Genome sequence of Adhaeribacter sp. M2.</title>
        <authorList>
            <person name="Srinivasan S."/>
        </authorList>
    </citation>
    <scope>NUCLEOTIDE SEQUENCE [LARGE SCALE GENOMIC DNA]</scope>
    <source>
        <strain evidence="2 3">M2</strain>
    </source>
</reference>
<dbReference type="Gene3D" id="2.60.40.10">
    <property type="entry name" value="Immunoglobulins"/>
    <property type="match status" value="1"/>
</dbReference>
<comment type="caution">
    <text evidence="2">The sequence shown here is derived from an EMBL/GenBank/DDBJ whole genome shotgun (WGS) entry which is preliminary data.</text>
</comment>
<dbReference type="PANTHER" id="PTHR43065">
    <property type="entry name" value="SENSOR HISTIDINE KINASE"/>
    <property type="match status" value="1"/>
</dbReference>
<proteinExistence type="predicted"/>
<dbReference type="Gene3D" id="3.30.450.20">
    <property type="entry name" value="PAS domain"/>
    <property type="match status" value="1"/>
</dbReference>
<dbReference type="SMART" id="SM00387">
    <property type="entry name" value="HATPase_c"/>
    <property type="match status" value="1"/>
</dbReference>
<dbReference type="Gene3D" id="3.30.565.10">
    <property type="entry name" value="Histidine kinase-like ATPase, C-terminal domain"/>
    <property type="match status" value="1"/>
</dbReference>
<evidence type="ECO:0000313" key="3">
    <source>
        <dbReference type="Proteomes" id="UP000326570"/>
    </source>
</evidence>
<dbReference type="InterPro" id="IPR011110">
    <property type="entry name" value="Reg_prop"/>
</dbReference>